<dbReference type="SMART" id="SM00220">
    <property type="entry name" value="S_TKc"/>
    <property type="match status" value="1"/>
</dbReference>
<organism evidence="3 4">
    <name type="scientific">Molorchus minor</name>
    <dbReference type="NCBI Taxonomy" id="1323400"/>
    <lineage>
        <taxon>Eukaryota</taxon>
        <taxon>Metazoa</taxon>
        <taxon>Ecdysozoa</taxon>
        <taxon>Arthropoda</taxon>
        <taxon>Hexapoda</taxon>
        <taxon>Insecta</taxon>
        <taxon>Pterygota</taxon>
        <taxon>Neoptera</taxon>
        <taxon>Endopterygota</taxon>
        <taxon>Coleoptera</taxon>
        <taxon>Polyphaga</taxon>
        <taxon>Cucujiformia</taxon>
        <taxon>Chrysomeloidea</taxon>
        <taxon>Cerambycidae</taxon>
        <taxon>Lamiinae</taxon>
        <taxon>Monochamini</taxon>
        <taxon>Molorchus</taxon>
    </lineage>
</organism>
<dbReference type="SUPFAM" id="SSF56112">
    <property type="entry name" value="Protein kinase-like (PK-like)"/>
    <property type="match status" value="1"/>
</dbReference>
<dbReference type="PROSITE" id="PS50011">
    <property type="entry name" value="PROTEIN_KINASE_DOM"/>
    <property type="match status" value="1"/>
</dbReference>
<reference evidence="3" key="1">
    <citation type="journal article" date="2023" name="Insect Mol. Biol.">
        <title>Genome sequencing provides insights into the evolution of gene families encoding plant cell wall-degrading enzymes in longhorned beetles.</title>
        <authorList>
            <person name="Shin N.R."/>
            <person name="Okamura Y."/>
            <person name="Kirsch R."/>
            <person name="Pauchet Y."/>
        </authorList>
    </citation>
    <scope>NUCLEOTIDE SEQUENCE</scope>
    <source>
        <strain evidence="3">MMC_N1</strain>
    </source>
</reference>
<protein>
    <recommendedName>
        <fullName evidence="2">Protein kinase domain-containing protein</fullName>
    </recommendedName>
</protein>
<feature type="domain" description="Protein kinase" evidence="2">
    <location>
        <begin position="17"/>
        <end position="335"/>
    </location>
</feature>
<dbReference type="Gene3D" id="3.30.200.20">
    <property type="entry name" value="Phosphorylase Kinase, domain 1"/>
    <property type="match status" value="1"/>
</dbReference>
<evidence type="ECO:0000259" key="2">
    <source>
        <dbReference type="PROSITE" id="PS50011"/>
    </source>
</evidence>
<dbReference type="Proteomes" id="UP001162164">
    <property type="component" value="Unassembled WGS sequence"/>
</dbReference>
<accession>A0ABQ9K107</accession>
<dbReference type="InterPro" id="IPR000719">
    <property type="entry name" value="Prot_kinase_dom"/>
</dbReference>
<gene>
    <name evidence="3" type="ORF">NQ317_007172</name>
</gene>
<name>A0ABQ9K107_9CUCU</name>
<dbReference type="PANTHER" id="PTHR24361">
    <property type="entry name" value="MITOGEN-ACTIVATED KINASE KINASE KINASE"/>
    <property type="match status" value="1"/>
</dbReference>
<dbReference type="InterPro" id="IPR001245">
    <property type="entry name" value="Ser-Thr/Tyr_kinase_cat_dom"/>
</dbReference>
<dbReference type="EMBL" id="JAPWTJ010000083">
    <property type="protein sequence ID" value="KAJ8983272.1"/>
    <property type="molecule type" value="Genomic_DNA"/>
</dbReference>
<sequence>MKGQANKYNAVMAMENFNILNILGSSITSTTYKVRHKETNEVFIWQMVDCETLSEHEVELLTEKLNKRKEINHPNLLKFYDYIENKESNALYIVTEYCENGCLRNIIDSCLANNTSMSEELLCRILYQIAFTIKTTDNYVGKLAAKEIFIDKDFNVKLYNFKIDSRNGSFKEPKMSYLGLVLYEACLLKPFVKTSYENEIIKDIYTIKLEKLRKKEAAIQFREQELNEKERKLAIREKKISIMERTIAEKWQQAELYLNRCRESKSASSGSTKSNSESQHEKKSYENLDSTYVSCGDSILLPTSTKLNVNKIVKPASFTRTLSERRIRFKGHSPLKEMDLNKRKSFRQSRSKFGTHSKLSSDWLTCSEDTDKSSREGSTTNISNKSRQLFKKQSLYENDVNNVQCKPIVWTEESKKYAFELLKIMNDGSFYTVVFVYNQLYLKKYKSINDTIGLILVYSVPKS</sequence>
<evidence type="ECO:0000313" key="3">
    <source>
        <dbReference type="EMBL" id="KAJ8983272.1"/>
    </source>
</evidence>
<dbReference type="InterPro" id="IPR011009">
    <property type="entry name" value="Kinase-like_dom_sf"/>
</dbReference>
<feature type="coiled-coil region" evidence="1">
    <location>
        <begin position="209"/>
        <end position="246"/>
    </location>
</feature>
<dbReference type="InterPro" id="IPR053235">
    <property type="entry name" value="Ser_Thr_kinase"/>
</dbReference>
<dbReference type="Gene3D" id="1.10.510.10">
    <property type="entry name" value="Transferase(Phosphotransferase) domain 1"/>
    <property type="match status" value="1"/>
</dbReference>
<proteinExistence type="predicted"/>
<keyword evidence="4" id="KW-1185">Reference proteome</keyword>
<comment type="caution">
    <text evidence="3">The sequence shown here is derived from an EMBL/GenBank/DDBJ whole genome shotgun (WGS) entry which is preliminary data.</text>
</comment>
<keyword evidence="1" id="KW-0175">Coiled coil</keyword>
<evidence type="ECO:0000313" key="4">
    <source>
        <dbReference type="Proteomes" id="UP001162164"/>
    </source>
</evidence>
<dbReference type="Pfam" id="PF07714">
    <property type="entry name" value="PK_Tyr_Ser-Thr"/>
    <property type="match status" value="1"/>
</dbReference>
<evidence type="ECO:0000256" key="1">
    <source>
        <dbReference type="SAM" id="Coils"/>
    </source>
</evidence>